<sequence>MTLSVATRSSACIHASIEPLDWESRFFNLASGKLNFSPAAPALTPERLNDFALTQAKIAADNMPLADALADFGFRLAEGEVDLCLSLADAPAADVPLQPRIAGGGDIPALRAAAAQVFALSRFRAPWYRPEDSGRFYAQWVENAVRGTFDHQCLLLESAAGQPLGWVTLRQLNESEARIGLLAAWPGATARGIGARLMSVAEAWCRRQGVQRLWVATQAGNVAALRLYLRRGARVESTAYWLYR</sequence>
<dbReference type="PANTHER" id="PTHR43877">
    <property type="entry name" value="AMINOALKYLPHOSPHONATE N-ACETYLTRANSFERASE-RELATED-RELATED"/>
    <property type="match status" value="1"/>
</dbReference>
<evidence type="ECO:0000313" key="5">
    <source>
        <dbReference type="EMBL" id="QTF06721.1"/>
    </source>
</evidence>
<keyword evidence="1 3" id="KW-0808">Transferase</keyword>
<evidence type="ECO:0000256" key="1">
    <source>
        <dbReference type="ARBA" id="ARBA00022679"/>
    </source>
</evidence>
<organism evidence="5 6">
    <name type="scientific">Brenneria izadpanahii</name>
    <dbReference type="NCBI Taxonomy" id="2722756"/>
    <lineage>
        <taxon>Bacteria</taxon>
        <taxon>Pseudomonadati</taxon>
        <taxon>Pseudomonadota</taxon>
        <taxon>Gammaproteobacteria</taxon>
        <taxon>Enterobacterales</taxon>
        <taxon>Pectobacteriaceae</taxon>
        <taxon>Brenneria</taxon>
    </lineage>
</organism>
<feature type="binding site" evidence="3">
    <location>
        <position position="221"/>
    </location>
    <ligand>
        <name>acetyl-CoA</name>
        <dbReference type="ChEBI" id="CHEBI:57288"/>
    </ligand>
</feature>
<feature type="domain" description="N-acetyltransferase" evidence="4">
    <location>
        <begin position="108"/>
        <end position="244"/>
    </location>
</feature>
<dbReference type="PANTHER" id="PTHR43877:SF2">
    <property type="entry name" value="AMINOALKYLPHOSPHONATE N-ACETYLTRANSFERASE-RELATED"/>
    <property type="match status" value="1"/>
</dbReference>
<dbReference type="SUPFAM" id="SSF55729">
    <property type="entry name" value="Acyl-CoA N-acyltransferases (Nat)"/>
    <property type="match status" value="1"/>
</dbReference>
<dbReference type="CDD" id="cd04301">
    <property type="entry name" value="NAT_SF"/>
    <property type="match status" value="1"/>
</dbReference>
<evidence type="ECO:0000259" key="4">
    <source>
        <dbReference type="PROSITE" id="PS51186"/>
    </source>
</evidence>
<dbReference type="Proteomes" id="UP000671960">
    <property type="component" value="Chromosome"/>
</dbReference>
<dbReference type="PROSITE" id="PS51186">
    <property type="entry name" value="GNAT"/>
    <property type="match status" value="1"/>
</dbReference>
<dbReference type="HAMAP" id="MF_02027">
    <property type="entry name" value="WecD_RffC"/>
    <property type="match status" value="1"/>
</dbReference>
<dbReference type="EC" id="2.3.1.210" evidence="3"/>
<proteinExistence type="inferred from homology"/>
<keyword evidence="6" id="KW-1185">Reference proteome</keyword>
<dbReference type="InterPro" id="IPR000182">
    <property type="entry name" value="GNAT_dom"/>
</dbReference>
<dbReference type="InterPro" id="IPR012752">
    <property type="entry name" value="AcTrfase_WecD"/>
</dbReference>
<dbReference type="NCBIfam" id="NF008212">
    <property type="entry name" value="PRK10975.1"/>
    <property type="match status" value="1"/>
</dbReference>
<dbReference type="NCBIfam" id="TIGR02382">
    <property type="entry name" value="wecD_rffC"/>
    <property type="match status" value="1"/>
</dbReference>
<comment type="similarity">
    <text evidence="3">Belongs to the WecD family.</text>
</comment>
<comment type="pathway">
    <text evidence="3">Bacterial outer membrane biogenesis; enterobacterial common antigen biosynthesis.</text>
</comment>
<evidence type="ECO:0000256" key="2">
    <source>
        <dbReference type="ARBA" id="ARBA00023315"/>
    </source>
</evidence>
<dbReference type="InterPro" id="IPR050832">
    <property type="entry name" value="Bact_Acetyltransf"/>
</dbReference>
<comment type="catalytic activity">
    <reaction evidence="3">
        <text>dTDP-4-amino-4,6-dideoxy-alpha-D-galactose + acetyl-CoA = dTDP-4-acetamido-4,6-dideoxy-alpha-D-galactose + CoA + H(+)</text>
        <dbReference type="Rhea" id="RHEA:34443"/>
        <dbReference type="ChEBI" id="CHEBI:15378"/>
        <dbReference type="ChEBI" id="CHEBI:57287"/>
        <dbReference type="ChEBI" id="CHEBI:57288"/>
        <dbReference type="ChEBI" id="CHEBI:68492"/>
        <dbReference type="ChEBI" id="CHEBI:68493"/>
        <dbReference type="EC" id="2.3.1.210"/>
    </reaction>
</comment>
<gene>
    <name evidence="5" type="primary">rffC</name>
    <name evidence="3 5" type="synonym">wecD</name>
    <name evidence="5" type="ORF">HC231_01300</name>
</gene>
<accession>A0ABX7UPB8</accession>
<dbReference type="GO" id="GO:0016746">
    <property type="term" value="F:acyltransferase activity"/>
    <property type="evidence" value="ECO:0007669"/>
    <property type="project" value="UniProtKB-KW"/>
</dbReference>
<evidence type="ECO:0000313" key="6">
    <source>
        <dbReference type="Proteomes" id="UP000671960"/>
    </source>
</evidence>
<reference evidence="5 6" key="1">
    <citation type="submission" date="2020-03" db="EMBL/GenBank/DDBJ databases">
        <authorList>
            <person name="Bakhshi Ganjeh M."/>
        </authorList>
    </citation>
    <scope>NUCLEOTIDE SEQUENCE [LARGE SCALE GENOMIC DNA]</scope>
    <source>
        <strain evidence="6">Iran 50</strain>
    </source>
</reference>
<dbReference type="EMBL" id="CP050854">
    <property type="protein sequence ID" value="QTF06721.1"/>
    <property type="molecule type" value="Genomic_DNA"/>
</dbReference>
<comment type="subunit">
    <text evidence="3">Homodimer.</text>
</comment>
<comment type="caution">
    <text evidence="3">Lacks conserved residue(s) required for the propagation of feature annotation.</text>
</comment>
<dbReference type="Gene3D" id="3.40.630.30">
    <property type="match status" value="1"/>
</dbReference>
<dbReference type="Pfam" id="PF00583">
    <property type="entry name" value="Acetyltransf_1"/>
    <property type="match status" value="1"/>
</dbReference>
<name>A0ABX7UPB8_9GAMM</name>
<feature type="active site" description="Proton donor" evidence="3">
    <location>
        <position position="228"/>
    </location>
</feature>
<dbReference type="InterPro" id="IPR016181">
    <property type="entry name" value="Acyl_CoA_acyltransferase"/>
</dbReference>
<comment type="function">
    <text evidence="3">Catalyzes the acetylation of dTDP-fucosamine (dTDP-4-amino-4,6-dideoxy-D-galactose) to dTDP-Fuc4NAc, which is utilized in the biosynthesis of the enterobacterial common antigen (ECA).</text>
</comment>
<protein>
    <recommendedName>
        <fullName evidence="3">dTDP-fucosamine acetyltransferase</fullName>
        <ecNumber evidence="3">2.3.1.210</ecNumber>
    </recommendedName>
    <alternativeName>
        <fullName evidence="3">TDP-fucosamine acetyltransferase</fullName>
    </alternativeName>
    <alternativeName>
        <fullName evidence="3">dTDP-4-amino-4,6-dideoxy-D-galactose acyltransferase</fullName>
    </alternativeName>
</protein>
<evidence type="ECO:0000256" key="3">
    <source>
        <dbReference type="HAMAP-Rule" id="MF_02027"/>
    </source>
</evidence>
<keyword evidence="2 3" id="KW-0012">Acyltransferase</keyword>